<accession>A0A8H4EGW2</accession>
<proteinExistence type="predicted"/>
<comment type="caution">
    <text evidence="2">The sequence shown here is derived from an EMBL/GenBank/DDBJ whole genome shotgun (WGS) entry which is preliminary data.</text>
</comment>
<organism evidence="2 3">
    <name type="scientific">Gigaspora margarita</name>
    <dbReference type="NCBI Taxonomy" id="4874"/>
    <lineage>
        <taxon>Eukaryota</taxon>
        <taxon>Fungi</taxon>
        <taxon>Fungi incertae sedis</taxon>
        <taxon>Mucoromycota</taxon>
        <taxon>Glomeromycotina</taxon>
        <taxon>Glomeromycetes</taxon>
        <taxon>Diversisporales</taxon>
        <taxon>Gigasporaceae</taxon>
        <taxon>Gigaspora</taxon>
    </lineage>
</organism>
<dbReference type="Proteomes" id="UP000439903">
    <property type="component" value="Unassembled WGS sequence"/>
</dbReference>
<gene>
    <name evidence="2" type="ORF">F8M41_023645</name>
</gene>
<feature type="region of interest" description="Disordered" evidence="1">
    <location>
        <begin position="477"/>
        <end position="503"/>
    </location>
</feature>
<reference evidence="2 3" key="1">
    <citation type="journal article" date="2019" name="Environ. Microbiol.">
        <title>At the nexus of three kingdoms: the genome of the mycorrhizal fungus Gigaspora margarita provides insights into plant, endobacterial and fungal interactions.</title>
        <authorList>
            <person name="Venice F."/>
            <person name="Ghignone S."/>
            <person name="Salvioli di Fossalunga A."/>
            <person name="Amselem J."/>
            <person name="Novero M."/>
            <person name="Xianan X."/>
            <person name="Sedzielewska Toro K."/>
            <person name="Morin E."/>
            <person name="Lipzen A."/>
            <person name="Grigoriev I.V."/>
            <person name="Henrissat B."/>
            <person name="Martin F.M."/>
            <person name="Bonfante P."/>
        </authorList>
    </citation>
    <scope>NUCLEOTIDE SEQUENCE [LARGE SCALE GENOMIC DNA]</scope>
    <source>
        <strain evidence="2 3">BEG34</strain>
    </source>
</reference>
<evidence type="ECO:0000313" key="3">
    <source>
        <dbReference type="Proteomes" id="UP000439903"/>
    </source>
</evidence>
<evidence type="ECO:0000313" key="2">
    <source>
        <dbReference type="EMBL" id="KAF0480860.1"/>
    </source>
</evidence>
<keyword evidence="3" id="KW-1185">Reference proteome</keyword>
<sequence length="556" mass="64058">MEESVSNASADTISADITPSWIEKFNFNHGIIIYKREIGSARRLACKFESQPKINILSDTSTGVFQLKLIFPTKRKDSFFLTNNIDSYAINSDHVNWVVDIDQNPLNDESPVNDIYLEIKCSKAELIFEKESIKPSEKLKKAVTSALEDDDPYNELTKIFTKYGHFLPRKVVLGYKLYRMSRLIVDEKCLKQNDEKIEWGTLNDFKIDKSNDVLNVLTLWESKMKPYSFDTSHLMSIDGAIIMRNELDKWVESCLENDNDSLQIINRSELYPIYEIFDESLCKDVKCILGINDQKNFVNEKVLKAGVIPIGELRDFYFVEFSSTLKSNNYRIFGKLMTKDGEPKDEVVVKFKFTDINGFYAIIENFDSIKAKDYMNLQITWILVGKPGEIGFFDKNTRNIAAICSEDTSFTLQNDQKILIARLKVPENLSTNSILITSFNYPRSNYDPYFITSIKNYHNKEIEINIYAPEVINESEISEGEAENTSENEVEDSSESEVEDNNENEVKDHLCEYSLDWCIILPENQVKIEIDNSCLPITMTHLKAIGQCMNLETMFI</sequence>
<dbReference type="AlphaFoldDB" id="A0A8H4EGW2"/>
<dbReference type="EMBL" id="WTPW01000775">
    <property type="protein sequence ID" value="KAF0480860.1"/>
    <property type="molecule type" value="Genomic_DNA"/>
</dbReference>
<dbReference type="OrthoDB" id="2423197at2759"/>
<evidence type="ECO:0000256" key="1">
    <source>
        <dbReference type="SAM" id="MobiDB-lite"/>
    </source>
</evidence>
<name>A0A8H4EGW2_GIGMA</name>
<protein>
    <submittedName>
        <fullName evidence="2">Chitin synthase regulatory factor chr2</fullName>
    </submittedName>
</protein>